<reference evidence="1 2" key="1">
    <citation type="submission" date="2016-12" db="EMBL/GenBank/DDBJ databases">
        <authorList>
            <person name="Song W.-J."/>
            <person name="Kurnit D.M."/>
        </authorList>
    </citation>
    <scope>NUCLEOTIDE SEQUENCE [LARGE SCALE GENOMIC DNA]</scope>
    <source>
        <strain evidence="1 2">HSG9</strain>
    </source>
</reference>
<keyword evidence="2" id="KW-1185">Reference proteome</keyword>
<dbReference type="GO" id="GO:0016787">
    <property type="term" value="F:hydrolase activity"/>
    <property type="evidence" value="ECO:0007669"/>
    <property type="project" value="UniProtKB-KW"/>
</dbReference>
<keyword evidence="1" id="KW-0378">Hydrolase</keyword>
<dbReference type="AlphaFoldDB" id="A0A1V6LTH3"/>
<evidence type="ECO:0000313" key="1">
    <source>
        <dbReference type="EMBL" id="OQD43472.1"/>
    </source>
</evidence>
<dbReference type="RefSeq" id="WP_080318551.1">
    <property type="nucleotide sequence ID" value="NZ_MTBC01000003.1"/>
</dbReference>
<organism evidence="1 2">
    <name type="scientific">Croceivirga radicis</name>
    <dbReference type="NCBI Taxonomy" id="1929488"/>
    <lineage>
        <taxon>Bacteria</taxon>
        <taxon>Pseudomonadati</taxon>
        <taxon>Bacteroidota</taxon>
        <taxon>Flavobacteriia</taxon>
        <taxon>Flavobacteriales</taxon>
        <taxon>Flavobacteriaceae</taxon>
        <taxon>Croceivirga</taxon>
    </lineage>
</organism>
<comment type="caution">
    <text evidence="1">The sequence shown here is derived from an EMBL/GenBank/DDBJ whole genome shotgun (WGS) entry which is preliminary data.</text>
</comment>
<accession>A0A1V6LTH3</accession>
<dbReference type="Proteomes" id="UP000191680">
    <property type="component" value="Unassembled WGS sequence"/>
</dbReference>
<proteinExistence type="predicted"/>
<dbReference type="SUPFAM" id="SSF53474">
    <property type="entry name" value="alpha/beta-Hydrolases"/>
    <property type="match status" value="1"/>
</dbReference>
<dbReference type="EMBL" id="MTBC01000003">
    <property type="protein sequence ID" value="OQD43472.1"/>
    <property type="molecule type" value="Genomic_DNA"/>
</dbReference>
<evidence type="ECO:0000313" key="2">
    <source>
        <dbReference type="Proteomes" id="UP000191680"/>
    </source>
</evidence>
<protein>
    <submittedName>
        <fullName evidence="1">Alpha/beta hydrolase</fullName>
    </submittedName>
</protein>
<dbReference type="Gene3D" id="3.40.50.1820">
    <property type="entry name" value="alpha/beta hydrolase"/>
    <property type="match status" value="1"/>
</dbReference>
<sequence>MPGMAASPAIFENLKLDPTVFILHYLKWHVPRPNDTLADYAKMVNESIIHDNPVLIGVSFGGMLVQEMARHRRFKKVIIISSIKSKFEMPKRMHFARYTRIHKLLPTGLVNNVELLAKYAFGEKVNKRLALYEIYLDVRDKVYIDWAIHQIVNWKQTQPPKNVIHIHGELDNVFPINNIKGCITVNKGKHTMIIYRAKWFNEHLPKLILE</sequence>
<dbReference type="OrthoDB" id="659408at2"/>
<dbReference type="InterPro" id="IPR029058">
    <property type="entry name" value="AB_hydrolase_fold"/>
</dbReference>
<gene>
    <name evidence="1" type="ORF">BUL40_06480</name>
</gene>
<name>A0A1V6LTH3_9FLAO</name>